<proteinExistence type="predicted"/>
<organism evidence="6 7">
    <name type="scientific">Aquibaculum arenosum</name>
    <dbReference type="NCBI Taxonomy" id="3032591"/>
    <lineage>
        <taxon>Bacteria</taxon>
        <taxon>Pseudomonadati</taxon>
        <taxon>Pseudomonadota</taxon>
        <taxon>Alphaproteobacteria</taxon>
        <taxon>Rhodospirillales</taxon>
        <taxon>Rhodovibrionaceae</taxon>
        <taxon>Aquibaculum</taxon>
    </lineage>
</organism>
<dbReference type="Gene3D" id="3.40.50.2300">
    <property type="match status" value="1"/>
</dbReference>
<dbReference type="RefSeq" id="WP_275824184.1">
    <property type="nucleotide sequence ID" value="NZ_JARHUD010000013.1"/>
</dbReference>
<dbReference type="InterPro" id="IPR011006">
    <property type="entry name" value="CheY-like_superfamily"/>
</dbReference>
<evidence type="ECO:0000256" key="2">
    <source>
        <dbReference type="PROSITE-ProRule" id="PRU00169"/>
    </source>
</evidence>
<comment type="caution">
    <text evidence="6">The sequence shown here is derived from an EMBL/GenBank/DDBJ whole genome shotgun (WGS) entry which is preliminary data.</text>
</comment>
<dbReference type="CDD" id="cd00383">
    <property type="entry name" value="trans_reg_C"/>
    <property type="match status" value="1"/>
</dbReference>
<reference evidence="6 7" key="1">
    <citation type="submission" date="2023-03" db="EMBL/GenBank/DDBJ databases">
        <title>Fodinicurvata sp. CAU 1616 isolated from sea sendiment.</title>
        <authorList>
            <person name="Kim W."/>
        </authorList>
    </citation>
    <scope>NUCLEOTIDE SEQUENCE [LARGE SCALE GENOMIC DNA]</scope>
    <source>
        <strain evidence="6 7">CAU 1616</strain>
    </source>
</reference>
<dbReference type="InterPro" id="IPR039420">
    <property type="entry name" value="WalR-like"/>
</dbReference>
<dbReference type="Gene3D" id="1.10.10.10">
    <property type="entry name" value="Winged helix-like DNA-binding domain superfamily/Winged helix DNA-binding domain"/>
    <property type="match status" value="1"/>
</dbReference>
<name>A0ABT5YRI5_9PROT</name>
<evidence type="ECO:0000313" key="7">
    <source>
        <dbReference type="Proteomes" id="UP001215503"/>
    </source>
</evidence>
<evidence type="ECO:0000313" key="6">
    <source>
        <dbReference type="EMBL" id="MDF2097391.1"/>
    </source>
</evidence>
<evidence type="ECO:0000259" key="5">
    <source>
        <dbReference type="PROSITE" id="PS51755"/>
    </source>
</evidence>
<sequence length="225" mass="25003">MRVLVVEDDEKTADYMVKGLSEAGHVVDRAGDGHEGLFLASEGAYDAIVLDRMLPKLDGLGVLQALRAAKVETPVLILSALAQVDDRVAGLRAGGDDYLTKPFAFSELMARLEVLVRRSNAPAVETRLTVGDLEMDLLARRVTRAGRGIDLQPREFRLLEYLMRHAGQTVTRTMLLEAVWDYHFDPQTNVIDVHISRLRQKIDKGFERPLLHTVRGAGYALRADA</sequence>
<protein>
    <submittedName>
        <fullName evidence="6">Response regulator transcription factor</fullName>
    </submittedName>
</protein>
<dbReference type="Pfam" id="PF00486">
    <property type="entry name" value="Trans_reg_C"/>
    <property type="match status" value="1"/>
</dbReference>
<keyword evidence="1 3" id="KW-0238">DNA-binding</keyword>
<feature type="domain" description="Response regulatory" evidence="4">
    <location>
        <begin position="2"/>
        <end position="116"/>
    </location>
</feature>
<feature type="modified residue" description="4-aspartylphosphate" evidence="2">
    <location>
        <position position="51"/>
    </location>
</feature>
<dbReference type="Gene3D" id="6.10.250.690">
    <property type="match status" value="1"/>
</dbReference>
<feature type="DNA-binding region" description="OmpR/PhoB-type" evidence="3">
    <location>
        <begin position="125"/>
        <end position="223"/>
    </location>
</feature>
<dbReference type="SUPFAM" id="SSF52172">
    <property type="entry name" value="CheY-like"/>
    <property type="match status" value="1"/>
</dbReference>
<dbReference type="InterPro" id="IPR036388">
    <property type="entry name" value="WH-like_DNA-bd_sf"/>
</dbReference>
<dbReference type="PANTHER" id="PTHR48111">
    <property type="entry name" value="REGULATOR OF RPOS"/>
    <property type="match status" value="1"/>
</dbReference>
<feature type="domain" description="OmpR/PhoB-type" evidence="5">
    <location>
        <begin position="125"/>
        <end position="223"/>
    </location>
</feature>
<dbReference type="Proteomes" id="UP001215503">
    <property type="component" value="Unassembled WGS sequence"/>
</dbReference>
<dbReference type="CDD" id="cd19935">
    <property type="entry name" value="REC_OmpR_CusR-like"/>
    <property type="match status" value="1"/>
</dbReference>
<keyword evidence="7" id="KW-1185">Reference proteome</keyword>
<dbReference type="PROSITE" id="PS51755">
    <property type="entry name" value="OMPR_PHOB"/>
    <property type="match status" value="1"/>
</dbReference>
<evidence type="ECO:0000256" key="1">
    <source>
        <dbReference type="ARBA" id="ARBA00023125"/>
    </source>
</evidence>
<dbReference type="InterPro" id="IPR001867">
    <property type="entry name" value="OmpR/PhoB-type_DNA-bd"/>
</dbReference>
<evidence type="ECO:0000259" key="4">
    <source>
        <dbReference type="PROSITE" id="PS50110"/>
    </source>
</evidence>
<dbReference type="Pfam" id="PF00072">
    <property type="entry name" value="Response_reg"/>
    <property type="match status" value="1"/>
</dbReference>
<accession>A0ABT5YRI5</accession>
<dbReference type="InterPro" id="IPR001789">
    <property type="entry name" value="Sig_transdc_resp-reg_receiver"/>
</dbReference>
<dbReference type="SMART" id="SM00448">
    <property type="entry name" value="REC"/>
    <property type="match status" value="1"/>
</dbReference>
<keyword evidence="2" id="KW-0597">Phosphoprotein</keyword>
<dbReference type="SMART" id="SM00862">
    <property type="entry name" value="Trans_reg_C"/>
    <property type="match status" value="1"/>
</dbReference>
<gene>
    <name evidence="6" type="ORF">P2G67_15550</name>
</gene>
<dbReference type="EMBL" id="JARHUD010000013">
    <property type="protein sequence ID" value="MDF2097391.1"/>
    <property type="molecule type" value="Genomic_DNA"/>
</dbReference>
<evidence type="ECO:0000256" key="3">
    <source>
        <dbReference type="PROSITE-ProRule" id="PRU01091"/>
    </source>
</evidence>
<dbReference type="PROSITE" id="PS50110">
    <property type="entry name" value="RESPONSE_REGULATORY"/>
    <property type="match status" value="1"/>
</dbReference>
<dbReference type="PANTHER" id="PTHR48111:SF76">
    <property type="entry name" value="TWO-COMPONENT RESPONSE REGULATOR"/>
    <property type="match status" value="1"/>
</dbReference>